<organism evidence="1 2">
    <name type="scientific">Undibacterium parvum</name>
    <dbReference type="NCBI Taxonomy" id="401471"/>
    <lineage>
        <taxon>Bacteria</taxon>
        <taxon>Pseudomonadati</taxon>
        <taxon>Pseudomonadota</taxon>
        <taxon>Betaproteobacteria</taxon>
        <taxon>Burkholderiales</taxon>
        <taxon>Oxalobacteraceae</taxon>
        <taxon>Undibacterium</taxon>
    </lineage>
</organism>
<dbReference type="RefSeq" id="WP_126127548.1">
    <property type="nucleotide sequence ID" value="NZ_CP034464.1"/>
</dbReference>
<dbReference type="OrthoDB" id="598113at2"/>
<evidence type="ECO:0000313" key="2">
    <source>
        <dbReference type="Proteomes" id="UP000275663"/>
    </source>
</evidence>
<gene>
    <name evidence="1" type="ORF">EJN92_09215</name>
</gene>
<accession>A0A3S9HJ87</accession>
<name>A0A3S9HJ87_9BURK</name>
<dbReference type="EMBL" id="CP034464">
    <property type="protein sequence ID" value="AZP12166.1"/>
    <property type="molecule type" value="Genomic_DNA"/>
</dbReference>
<dbReference type="Proteomes" id="UP000275663">
    <property type="component" value="Chromosome"/>
</dbReference>
<dbReference type="AlphaFoldDB" id="A0A3S9HJ87"/>
<sequence length="147" mass="16774">MPSKRSSPAVKYSELLDAFDLISAAPQYTNNAYICKDSGKVYVALADSDEEEDELPEDVNSSEHYLELPHKNDFDLGNALALAFAEQELPDHYQTLADYFHAKGAYARFKAFLQGKNLLEAWYQYEIKATETALRHWCEEHHIALIN</sequence>
<dbReference type="Pfam" id="PF03682">
    <property type="entry name" value="UPF0158"/>
    <property type="match status" value="1"/>
</dbReference>
<dbReference type="InterPro" id="IPR005361">
    <property type="entry name" value="UPF0158"/>
</dbReference>
<evidence type="ECO:0000313" key="1">
    <source>
        <dbReference type="EMBL" id="AZP12166.1"/>
    </source>
</evidence>
<reference evidence="1 2" key="1">
    <citation type="journal article" date="2011" name="Int. J. Syst. Evol. Microbiol.">
        <title>Description of Undibacterium oligocarboniphilum sp. nov., isolated from purified water, and Undibacterium pigrum strain CCUG 49012 as the type strain of Undibacterium parvum sp. nov., and emended descriptions of the genus Undibacterium and the species Undibacterium pigrum.</title>
        <authorList>
            <person name="Eder W."/>
            <person name="Wanner G."/>
            <person name="Ludwig W."/>
            <person name="Busse H.J."/>
            <person name="Ziemke-Kageler F."/>
            <person name="Lang E."/>
        </authorList>
    </citation>
    <scope>NUCLEOTIDE SEQUENCE [LARGE SCALE GENOMIC DNA]</scope>
    <source>
        <strain evidence="1 2">DSM 23061</strain>
    </source>
</reference>
<proteinExistence type="predicted"/>
<protein>
    <submittedName>
        <fullName evidence="1">Uncharacterized protein</fullName>
    </submittedName>
</protein>
<dbReference type="KEGG" id="upv:EJN92_09215"/>
<keyword evidence="2" id="KW-1185">Reference proteome</keyword>